<feature type="compositionally biased region" description="Low complexity" evidence="3">
    <location>
        <begin position="2241"/>
        <end position="2254"/>
    </location>
</feature>
<feature type="compositionally biased region" description="Low complexity" evidence="3">
    <location>
        <begin position="2589"/>
        <end position="2601"/>
    </location>
</feature>
<feature type="compositionally biased region" description="Low complexity" evidence="3">
    <location>
        <begin position="260"/>
        <end position="270"/>
    </location>
</feature>
<dbReference type="InterPro" id="IPR007219">
    <property type="entry name" value="XnlR_reg_dom"/>
</dbReference>
<feature type="compositionally biased region" description="Polar residues" evidence="3">
    <location>
        <begin position="1454"/>
        <end position="1464"/>
    </location>
</feature>
<dbReference type="PANTHER" id="PTHR47425:SF3">
    <property type="entry name" value="ZN(II)2CYS6 TRANSCRIPTION FACTOR (EUROFUNG)"/>
    <property type="match status" value="1"/>
</dbReference>
<feature type="compositionally biased region" description="Acidic residues" evidence="3">
    <location>
        <begin position="1734"/>
        <end position="1743"/>
    </location>
</feature>
<feature type="compositionally biased region" description="Basic and acidic residues" evidence="3">
    <location>
        <begin position="949"/>
        <end position="960"/>
    </location>
</feature>
<dbReference type="SMART" id="SM00066">
    <property type="entry name" value="GAL4"/>
    <property type="match status" value="1"/>
</dbReference>
<feature type="compositionally biased region" description="Acidic residues" evidence="3">
    <location>
        <begin position="1489"/>
        <end position="1504"/>
    </location>
</feature>
<feature type="compositionally biased region" description="Low complexity" evidence="3">
    <location>
        <begin position="413"/>
        <end position="424"/>
    </location>
</feature>
<dbReference type="GO" id="GO:0006351">
    <property type="term" value="P:DNA-templated transcription"/>
    <property type="evidence" value="ECO:0007669"/>
    <property type="project" value="InterPro"/>
</dbReference>
<dbReference type="Pfam" id="PF04082">
    <property type="entry name" value="Fungal_trans"/>
    <property type="match status" value="1"/>
</dbReference>
<dbReference type="Pfam" id="PF00172">
    <property type="entry name" value="Zn_clus"/>
    <property type="match status" value="1"/>
</dbReference>
<gene>
    <name evidence="5" type="ORF">CH63R_05231</name>
</gene>
<feature type="region of interest" description="Disordered" evidence="3">
    <location>
        <begin position="2580"/>
        <end position="2691"/>
    </location>
</feature>
<proteinExistence type="predicted"/>
<feature type="region of interest" description="Disordered" evidence="3">
    <location>
        <begin position="62"/>
        <end position="123"/>
    </location>
</feature>
<feature type="compositionally biased region" description="Basic and acidic residues" evidence="3">
    <location>
        <begin position="473"/>
        <end position="495"/>
    </location>
</feature>
<name>A0A1B7YLN7_COLHI</name>
<feature type="compositionally biased region" description="Acidic residues" evidence="3">
    <location>
        <begin position="425"/>
        <end position="445"/>
    </location>
</feature>
<feature type="compositionally biased region" description="Basic and acidic residues" evidence="3">
    <location>
        <begin position="271"/>
        <end position="283"/>
    </location>
</feature>
<feature type="compositionally biased region" description="Pro residues" evidence="3">
    <location>
        <begin position="1999"/>
        <end position="2008"/>
    </location>
</feature>
<feature type="region of interest" description="Disordered" evidence="3">
    <location>
        <begin position="1193"/>
        <end position="1349"/>
    </location>
</feature>
<accession>A0A1B7YLN7</accession>
<dbReference type="SUPFAM" id="SSF57701">
    <property type="entry name" value="Zn2/Cys6 DNA-binding domain"/>
    <property type="match status" value="1"/>
</dbReference>
<dbReference type="GO" id="GO:0003677">
    <property type="term" value="F:DNA binding"/>
    <property type="evidence" value="ECO:0007669"/>
    <property type="project" value="InterPro"/>
</dbReference>
<feature type="compositionally biased region" description="Acidic residues" evidence="3">
    <location>
        <begin position="2208"/>
        <end position="2223"/>
    </location>
</feature>
<feature type="compositionally biased region" description="Polar residues" evidence="3">
    <location>
        <begin position="2441"/>
        <end position="2452"/>
    </location>
</feature>
<dbReference type="CDD" id="cd12148">
    <property type="entry name" value="fungal_TF_MHR"/>
    <property type="match status" value="1"/>
</dbReference>
<evidence type="ECO:0000256" key="3">
    <source>
        <dbReference type="SAM" id="MobiDB-lite"/>
    </source>
</evidence>
<keyword evidence="1" id="KW-0479">Metal-binding</keyword>
<feature type="compositionally biased region" description="Polar residues" evidence="3">
    <location>
        <begin position="1386"/>
        <end position="1400"/>
    </location>
</feature>
<feature type="compositionally biased region" description="Acidic residues" evidence="3">
    <location>
        <begin position="842"/>
        <end position="862"/>
    </location>
</feature>
<feature type="compositionally biased region" description="Acidic residues" evidence="3">
    <location>
        <begin position="1314"/>
        <end position="1323"/>
    </location>
</feature>
<feature type="domain" description="Zn(2)-C6 fungal-type" evidence="4">
    <location>
        <begin position="2762"/>
        <end position="2794"/>
    </location>
</feature>
<dbReference type="SMART" id="SM00906">
    <property type="entry name" value="Fungal_trans"/>
    <property type="match status" value="1"/>
</dbReference>
<feature type="compositionally biased region" description="Polar residues" evidence="3">
    <location>
        <begin position="2602"/>
        <end position="2612"/>
    </location>
</feature>
<feature type="compositionally biased region" description="Basic and acidic residues" evidence="3">
    <location>
        <begin position="2557"/>
        <end position="2568"/>
    </location>
</feature>
<dbReference type="GO" id="GO:0000981">
    <property type="term" value="F:DNA-binding transcription factor activity, RNA polymerase II-specific"/>
    <property type="evidence" value="ECO:0007669"/>
    <property type="project" value="InterPro"/>
</dbReference>
<dbReference type="InterPro" id="IPR052761">
    <property type="entry name" value="Fungal_Detox/Toxin_TFs"/>
</dbReference>
<feature type="compositionally biased region" description="Basic and acidic residues" evidence="3">
    <location>
        <begin position="2526"/>
        <end position="2535"/>
    </location>
</feature>
<feature type="region of interest" description="Disordered" evidence="3">
    <location>
        <begin position="1361"/>
        <end position="1511"/>
    </location>
</feature>
<feature type="compositionally biased region" description="Acidic residues" evidence="3">
    <location>
        <begin position="1630"/>
        <end position="1640"/>
    </location>
</feature>
<feature type="compositionally biased region" description="Polar residues" evidence="3">
    <location>
        <begin position="2187"/>
        <end position="2196"/>
    </location>
</feature>
<keyword evidence="2" id="KW-0539">Nucleus</keyword>
<feature type="compositionally biased region" description="Polar residues" evidence="3">
    <location>
        <begin position="1755"/>
        <end position="1765"/>
    </location>
</feature>
<dbReference type="PANTHER" id="PTHR47425">
    <property type="entry name" value="FARB-RELATED"/>
    <property type="match status" value="1"/>
</dbReference>
<evidence type="ECO:0000313" key="6">
    <source>
        <dbReference type="Proteomes" id="UP000092177"/>
    </source>
</evidence>
<feature type="compositionally biased region" description="Polar residues" evidence="3">
    <location>
        <begin position="2110"/>
        <end position="2125"/>
    </location>
</feature>
<feature type="compositionally biased region" description="Low complexity" evidence="3">
    <location>
        <begin position="2836"/>
        <end position="2845"/>
    </location>
</feature>
<feature type="compositionally biased region" description="Acidic residues" evidence="3">
    <location>
        <begin position="496"/>
        <end position="506"/>
    </location>
</feature>
<feature type="compositionally biased region" description="Low complexity" evidence="3">
    <location>
        <begin position="2009"/>
        <end position="2018"/>
    </location>
</feature>
<feature type="compositionally biased region" description="Low complexity" evidence="3">
    <location>
        <begin position="380"/>
        <end position="391"/>
    </location>
</feature>
<feature type="compositionally biased region" description="Basic and acidic residues" evidence="3">
    <location>
        <begin position="446"/>
        <end position="462"/>
    </location>
</feature>
<feature type="region of interest" description="Disordered" evidence="3">
    <location>
        <begin position="2800"/>
        <end position="2961"/>
    </location>
</feature>
<dbReference type="InterPro" id="IPR001138">
    <property type="entry name" value="Zn2Cys6_DnaBD"/>
</dbReference>
<feature type="compositionally biased region" description="Acidic residues" evidence="3">
    <location>
        <begin position="802"/>
        <end position="827"/>
    </location>
</feature>
<keyword evidence="6" id="KW-1185">Reference proteome</keyword>
<feature type="region of interest" description="Disordered" evidence="3">
    <location>
        <begin position="3449"/>
        <end position="3474"/>
    </location>
</feature>
<feature type="compositionally biased region" description="Polar residues" evidence="3">
    <location>
        <begin position="2342"/>
        <end position="2356"/>
    </location>
</feature>
<feature type="compositionally biased region" description="Acidic residues" evidence="3">
    <location>
        <begin position="1777"/>
        <end position="1787"/>
    </location>
</feature>
<feature type="compositionally biased region" description="Polar residues" evidence="3">
    <location>
        <begin position="2086"/>
        <end position="2096"/>
    </location>
</feature>
<dbReference type="RefSeq" id="XP_018161452.1">
    <property type="nucleotide sequence ID" value="XM_018300206.1"/>
</dbReference>
<dbReference type="VEuPathDB" id="FungiDB:CH63R_05231"/>
<evidence type="ECO:0000256" key="2">
    <source>
        <dbReference type="ARBA" id="ARBA00023242"/>
    </source>
</evidence>
<feature type="region of interest" description="Disordered" evidence="3">
    <location>
        <begin position="1537"/>
        <end position="2289"/>
    </location>
</feature>
<feature type="compositionally biased region" description="Polar residues" evidence="3">
    <location>
        <begin position="3460"/>
        <end position="3469"/>
    </location>
</feature>
<dbReference type="PROSITE" id="PS50048">
    <property type="entry name" value="ZN2_CY6_FUNGAL_2"/>
    <property type="match status" value="1"/>
</dbReference>
<feature type="compositionally biased region" description="Polar residues" evidence="3">
    <location>
        <begin position="2149"/>
        <end position="2160"/>
    </location>
</feature>
<feature type="compositionally biased region" description="Polar residues" evidence="3">
    <location>
        <begin position="2380"/>
        <end position="2403"/>
    </location>
</feature>
<feature type="compositionally biased region" description="Basic and acidic residues" evidence="3">
    <location>
        <begin position="1557"/>
        <end position="1567"/>
    </location>
</feature>
<feature type="compositionally biased region" description="Polar residues" evidence="3">
    <location>
        <begin position="2508"/>
        <end position="2522"/>
    </location>
</feature>
<feature type="compositionally biased region" description="Polar residues" evidence="3">
    <location>
        <begin position="1336"/>
        <end position="1348"/>
    </location>
</feature>
<feature type="region of interest" description="Disordered" evidence="3">
    <location>
        <begin position="160"/>
        <end position="1084"/>
    </location>
</feature>
<feature type="compositionally biased region" description="Polar residues" evidence="3">
    <location>
        <begin position="1692"/>
        <end position="1703"/>
    </location>
</feature>
<feature type="compositionally biased region" description="Basic and acidic residues" evidence="3">
    <location>
        <begin position="588"/>
        <end position="599"/>
    </location>
</feature>
<protein>
    <submittedName>
        <fullName evidence="5">Cutinase transcription factor 1 beta</fullName>
    </submittedName>
</protein>
<feature type="compositionally biased region" description="Polar residues" evidence="3">
    <location>
        <begin position="1412"/>
        <end position="1429"/>
    </location>
</feature>
<feature type="compositionally biased region" description="Polar residues" evidence="3">
    <location>
        <begin position="1900"/>
        <end position="1917"/>
    </location>
</feature>
<feature type="compositionally biased region" description="Basic and acidic residues" evidence="3">
    <location>
        <begin position="2323"/>
        <end position="2338"/>
    </location>
</feature>
<feature type="region of interest" description="Disordered" evidence="3">
    <location>
        <begin position="1097"/>
        <end position="1117"/>
    </location>
</feature>
<dbReference type="GO" id="GO:0008270">
    <property type="term" value="F:zinc ion binding"/>
    <property type="evidence" value="ECO:0007669"/>
    <property type="project" value="InterPro"/>
</dbReference>
<dbReference type="EMBL" id="LTAN01000003">
    <property type="protein sequence ID" value="OBR12935.1"/>
    <property type="molecule type" value="Genomic_DNA"/>
</dbReference>
<feature type="compositionally biased region" description="Basic and acidic residues" evidence="3">
    <location>
        <begin position="1042"/>
        <end position="1054"/>
    </location>
</feature>
<dbReference type="Proteomes" id="UP000092177">
    <property type="component" value="Chromosome 3"/>
</dbReference>
<feature type="compositionally biased region" description="Basic and acidic residues" evidence="3">
    <location>
        <begin position="62"/>
        <end position="111"/>
    </location>
</feature>
<feature type="region of interest" description="Disordered" evidence="3">
    <location>
        <begin position="1145"/>
        <end position="1175"/>
    </location>
</feature>
<dbReference type="Gene3D" id="4.10.240.10">
    <property type="entry name" value="Zn(2)-C6 fungal-type DNA-binding domain"/>
    <property type="match status" value="1"/>
</dbReference>
<feature type="compositionally biased region" description="Basic and acidic residues" evidence="3">
    <location>
        <begin position="1281"/>
        <end position="1292"/>
    </location>
</feature>
<organism evidence="5 6">
    <name type="scientific">Colletotrichum higginsianum (strain IMI 349063)</name>
    <name type="common">Crucifer anthracnose fungus</name>
    <dbReference type="NCBI Taxonomy" id="759273"/>
    <lineage>
        <taxon>Eukaryota</taxon>
        <taxon>Fungi</taxon>
        <taxon>Dikarya</taxon>
        <taxon>Ascomycota</taxon>
        <taxon>Pezizomycotina</taxon>
        <taxon>Sordariomycetes</taxon>
        <taxon>Hypocreomycetidae</taxon>
        <taxon>Glomerellales</taxon>
        <taxon>Glomerellaceae</taxon>
        <taxon>Colletotrichum</taxon>
        <taxon>Colletotrichum destructivum species complex</taxon>
    </lineage>
</organism>
<sequence>MTAKMDVATLVAQMNEALASIHATIEGLSTSAAESDTKLDELEQKRDMTLAELKAAYEKEQQELAAARQKELDDIAEQRRREDEEREARRRREDEELAARKAKEDEEKKGTFDTTTRNVEDEMDDLMDSIEEETAKKIAQGEAKLAELEEKRRELNRLIEEQMKAAVPPIPTRKRARTVRNSSAVPSAEPSPLPPAETLAEHAAGNKGVEDQDSIPGEGTAEEGLEGDDSRPHPEEPVAEKNVEEGASTEGTQPGEDSGETPPTETVSPEEPAKDETSPREPAVEADTPAEASEPEAEAESTPAEDTNQETAPDDVGDRSSVLNTENHKEDVPDEAEEKIAKVPDTALAEENSVSQSETPETTSRGATAEEPVAEEPLTEETPTGEPAPDAIPSEDILTAEEASAIEETPALEATAASETPAGEATEEEAPATEDTPAEEAPEAEETSKEAPSDDGILKESPESVEASVLERGASDDGGKEDVPVEENATAHEPAETVEEPGEQPAEETTAVEPSEEQNADQRIDASPEPSPVSEDENTPMVVREQATGKDADETVGEDSTPELSIRAVADAEQVVGEAQPETNDEQAEAHLGDAHDVPDIVFTPVAEESGETASPQEEAPLQDEDDTAARSPVADESPVEDGAAYQERTQLEDDTVTLEASSAEPTEPLEEAENNALRETAKETDALATEDAVLAQEYNQQEEAEASLEQQAPEDVTVQDEVFSSQDAAAEKGSENPDESQLADDTPQAETPNEPESLAEDTAFVQEDSSHDEAPAADAQGPEDSPLSEETLAPKTPVDEVTLEQEPLDAEESPAQDEIPGEDEVEVKEVTNAQDTSKDEDSTEAEAEDPVQGEASIEENTEVTAADGSYKEEAGTENAVETTASETIDTREVELAKAESVSEKPDPEDDEASPNEDVPPDLTAETDEAQEEEDVTEEASQDAAVDGLSKEIVDQEKAPSDSATQAQLDAPEGQVEVNEPAQTAQEEGEAVRYQEDGDQTDDADGSALPDSQDEVKQMQLPRSEDNEDQENQSLSEPAGHQPEEKSPSEEHVKHPPSAMTPLFETEEQDAETSATAPFHDEAASPLTQVHEEDFNEFRKDQDGVTNSIVNEETIKTEVDDAQEYEFKMSADEDDINDRSHVDEYHQHDDHGAALKESPSREVDVTLDPTQPESHHAEVGVVASYHQDASFDDADRLSEPDIDTSAITEITEPDAPSVDESSGEASIVEAYFHPESVSRDISADPDATLDSSYMAEPLSMAADQSYELDQHHDSFLPNSSVHDHHEDSEHFASRQVLFDEEEGNGSSPARSVEADSDVDEPSEDSYNPFARARATSFEQPAYQPSDNIPYNPFALQTVIEEETPQESHNPFARRGTVDVDDEVSEASYNPFTRNTTTSAAADNFLRSASALGHSQPSSPEQTFARSASAQGRRRDSVSSNNPFARSMKPDDQKNLWSTTAASTRGQHEAATHSSNNPFARNASAQGYYEPDDADTESETDDEEALAAAEATYKNLFPAGHGSPNANNGFVSAAPGIERRQPTPQVPDSMYNNPFASRRGDDVDEARFHRGLSSSPAGGHDYYTYSDADAEGLDGETSPVAHHFVQESSPISARHLAPTNLESIQERYNSELEDMDSESEGPESLATSQQLPGRPQSRGVVPAMPSIAERSHRDFDGSDEEGGDWDPQAHAPRTSSQIDASLASSEYRPPPPPTRPSRVPNSQDVYSQDIYSQEEAGDSSEDDGDIFRSNPAPSAHPSTFSPSQYNAAPHHEQQQAEDSLEEETDGWDDALTAVQPNPRPTAQLEATEVPHPPPPRAAPGSQGFHHHHHHQEQPDSSEDDEAPHSQNIARPGQFPFSSSVSSSQFRAASPPTQPLGYAISQVQDRQDFEGGSEGGEDAWDSNATRPGQIPTLSTSQYRETPPPPPPPPRRLRAPSAQDRHHQDPRDSDSGDENEEAWEANTYGQTTDMMGASSLMGNNRMEVDTGISSTPPGSDPMIASSPPPMPPPPSSSANPMMPDSPVLPPDIPARSAFRESALATSSQGLQSRPREEDGGESDDSWENIGQRGEANAVGIDDSNNINDDNDNTTAGQTSSNAAAPQLRVDSYEQRWPNGSNDQISTASTMLQPSGPGDFTDTESQGYVTPLPSAGFSASSQYTQAATDSPRHPDSGGMKDVYDQSYNRGAASSPYDQDISTVSYGHASSLAEELARDDDEDDNDDSEYDSEYDHTQAPAFLTQIGTAQQQHEQQQLQQQLESNEPVLEQVVDSFHSDDDDDDDEGPKTAVISTDGQPLQYASARFGATSWRDELRSPTLFGATRHSRSGSLREEFQRSLHQDAEASHPSPLQSAYQLQAQPQPEEQRQDSDEEQPSQVYHQEPFGQQAVQTHGQETSFGQQPSSQVQSHQAPEPEVQVTEVEAEEEHEQTTPQLAPQSEHAPDISPLALQQESPATPSPSRGLAFSRHNPDRPQTPPAQPAPEEEEEAIDPELMIPRDVTNVPWHARTDSVPHSMRSQSTIDSIASSPVHSALHADKHEPVIRDSWPASVQHLTRPRNDSALSTDRDRDDYDPFRFEGAATAKQLVGAGAGAMRAPSGSIGSSSDSPPRNTASNGSPGSLISRMRGIFENAAQAKQEPPTSPVRSRPVSGVFHSVRRGSTKPGAPSGDDALSMSTLDAEKGSPSEREREREGNSSSSAQALCREWVGTGEAFFHDTPALPDCESPIPLLYSTPLHLTPPGPPLGKMSTPQNDALQPSGSGRSFKRAAVACKACNLRKVRCTVTLSGPPCANCTIDGITCVVLSRKRRRNSDQLPTPVSGDQPAGEDSAITAQRGEPRPRRRLLGPQQQGLGLFTPALDDEKEVESQTDRVTSAPPEGSQRSPHPNSGGPRSWTPERPAETSPPTVERPPAQQSSRPYDAVRSLLQTTNPRPPEPSESGEDSSAYAKTLAGGGGGGGGGEKTREDNCVPFYPGDQRGPAFLIDICEPNRPSADNHFMVPMPSIKALSPEDVNYLRAKGAFTLPPVRVRDAMIRCYFHYVHPFAPILDAGEFITEYERGRKSLLLLWSMFIAAASVGCPRCLRACVLRNSADPARQFVDDSLLTADFFPSKRALKRAMYQRAKVALYDADYEKDKVTLIQSVFLMGHWYTSTDDRAGPWHWNGIAISLSHTIGLHRLQVPASGQQASQGIKPLWRRLWWSLYTREVWLSLGLGRPMRIAFDDFDTPMPAACDADVIPSEVRWDLGRKYLPEDLCFLFDLWVSFVGLSTALSHVLSTNYRAKGVKPSKADIEHGESKIRAYQYAIPESASQGQVVASHVHQFKLYFDADQDPRTSIIVLFRPFILDTPREVPASDQESWRAFACQKTRTAASNASAAMNSMMAEDLIRFCHTLTVIAVVPPMQIHLFESTSPKPMARQRGRHNLALFMLALDELRTAYISAEAAYTLFEAAISKIEMTPADEQQQQQQQPLQASPTARSPDNGVCGSLPDGCGMGFAGLFAEMWTPLPIAGADDASLSGTHTDSWLDIEAMDRLWTFDDPNMS</sequence>
<feature type="compositionally biased region" description="Basic and acidic residues" evidence="3">
    <location>
        <begin position="889"/>
        <end position="906"/>
    </location>
</feature>
<feature type="compositionally biased region" description="Gly residues" evidence="3">
    <location>
        <begin position="2942"/>
        <end position="2951"/>
    </location>
</feature>
<feature type="compositionally biased region" description="Polar residues" evidence="3">
    <location>
        <begin position="1720"/>
        <end position="1730"/>
    </location>
</feature>
<dbReference type="OrthoDB" id="4849666at2759"/>
<feature type="compositionally biased region" description="Basic and acidic residues" evidence="3">
    <location>
        <begin position="2670"/>
        <end position="2685"/>
    </location>
</feature>
<comment type="caution">
    <text evidence="5">The sequence shown here is derived from an EMBL/GenBank/DDBJ whole genome shotgun (WGS) entry which is preliminary data.</text>
</comment>
<feature type="compositionally biased region" description="Basic and acidic residues" evidence="3">
    <location>
        <begin position="228"/>
        <end position="244"/>
    </location>
</feature>
<reference evidence="6" key="1">
    <citation type="journal article" date="2017" name="BMC Genomics">
        <title>Gapless genome assembly of Colletotrichum higginsianum reveals chromosome structure and association of transposable elements with secondary metabolite gene clusters.</title>
        <authorList>
            <person name="Dallery J.-F."/>
            <person name="Lapalu N."/>
            <person name="Zampounis A."/>
            <person name="Pigne S."/>
            <person name="Luyten I."/>
            <person name="Amselem J."/>
            <person name="Wittenberg A.H.J."/>
            <person name="Zhou S."/>
            <person name="de Queiroz M.V."/>
            <person name="Robin G.P."/>
            <person name="Auger A."/>
            <person name="Hainaut M."/>
            <person name="Henrissat B."/>
            <person name="Kim K.-T."/>
            <person name="Lee Y.-H."/>
            <person name="Lespinet O."/>
            <person name="Schwartz D.C."/>
            <person name="Thon M.R."/>
            <person name="O'Connell R.J."/>
        </authorList>
    </citation>
    <scope>NUCLEOTIDE SEQUENCE [LARGE SCALE GENOMIC DNA]</scope>
    <source>
        <strain evidence="6">IMI 349063</strain>
    </source>
</reference>
<feature type="compositionally biased region" description="Polar residues" evidence="3">
    <location>
        <begin position="352"/>
        <end position="366"/>
    </location>
</feature>
<feature type="compositionally biased region" description="Acidic residues" evidence="3">
    <location>
        <begin position="925"/>
        <end position="941"/>
    </location>
</feature>
<evidence type="ECO:0000313" key="5">
    <source>
        <dbReference type="EMBL" id="OBR12935.1"/>
    </source>
</evidence>
<dbReference type="GeneID" id="28864313"/>
<dbReference type="KEGG" id="chig:CH63R_05231"/>
<evidence type="ECO:0000256" key="1">
    <source>
        <dbReference type="ARBA" id="ARBA00022723"/>
    </source>
</evidence>
<feature type="compositionally biased region" description="Polar residues" evidence="3">
    <location>
        <begin position="1471"/>
        <end position="1484"/>
    </location>
</feature>
<feature type="compositionally biased region" description="Basic and acidic residues" evidence="3">
    <location>
        <begin position="1936"/>
        <end position="1947"/>
    </location>
</feature>
<dbReference type="InterPro" id="IPR036864">
    <property type="entry name" value="Zn2-C6_fun-type_DNA-bd_sf"/>
</dbReference>
<evidence type="ECO:0000259" key="4">
    <source>
        <dbReference type="PROSITE" id="PS50048"/>
    </source>
</evidence>
<feature type="region of interest" description="Disordered" evidence="3">
    <location>
        <begin position="2312"/>
        <end position="2568"/>
    </location>
</feature>
<dbReference type="CDD" id="cd00067">
    <property type="entry name" value="GAL4"/>
    <property type="match status" value="1"/>
</dbReference>
<feature type="compositionally biased region" description="Basic and acidic residues" evidence="3">
    <location>
        <begin position="1145"/>
        <end position="1164"/>
    </location>
</feature>